<sequence length="195" mass="22061">MASDQDHNVLIPLTLDASIFNRPVFDASDDKKKGRQTDDPEDKPTFAKIAPIVQPNYTFLRLDTDYIQSDILNPIDLHNSWPAQLNSRFIDLGTDEERNPRKNGFDDEFEYLDSDGDNKDDNKDKDGVVDPTAPAFPNLPTRWLVIRHIADPSTIEPAEARLPSLVPKIACWVVESDYSPMFYLEVALSNFPVLA</sequence>
<reference evidence="2" key="1">
    <citation type="submission" date="2023-06" db="EMBL/GenBank/DDBJ databases">
        <title>Genome-scale phylogeny and comparative genomics of the fungal order Sordariales.</title>
        <authorList>
            <consortium name="Lawrence Berkeley National Laboratory"/>
            <person name="Hensen N."/>
            <person name="Bonometti L."/>
            <person name="Westerberg I."/>
            <person name="Brannstrom I.O."/>
            <person name="Guillou S."/>
            <person name="Cros-Aarteil S."/>
            <person name="Calhoun S."/>
            <person name="Haridas S."/>
            <person name="Kuo A."/>
            <person name="Mondo S."/>
            <person name="Pangilinan J."/>
            <person name="Riley R."/>
            <person name="Labutti K."/>
            <person name="Andreopoulos B."/>
            <person name="Lipzen A."/>
            <person name="Chen C."/>
            <person name="Yanf M."/>
            <person name="Daum C."/>
            <person name="Ng V."/>
            <person name="Clum A."/>
            <person name="Steindorff A."/>
            <person name="Ohm R."/>
            <person name="Martin F."/>
            <person name="Silar P."/>
            <person name="Natvig D."/>
            <person name="Lalanne C."/>
            <person name="Gautier V."/>
            <person name="Ament-Velasquez S.L."/>
            <person name="Kruys A."/>
            <person name="Hutchinson M.I."/>
            <person name="Powell A.J."/>
            <person name="Barry K."/>
            <person name="Miller A.N."/>
            <person name="Grigoriev I.V."/>
            <person name="Debuchy R."/>
            <person name="Gladieux P."/>
            <person name="Thoren M.H."/>
            <person name="Johannesson H."/>
        </authorList>
    </citation>
    <scope>NUCLEOTIDE SEQUENCE</scope>
    <source>
        <strain evidence="2">SMH4607-1</strain>
    </source>
</reference>
<evidence type="ECO:0000256" key="1">
    <source>
        <dbReference type="SAM" id="MobiDB-lite"/>
    </source>
</evidence>
<accession>A0AA40AYF4</accession>
<proteinExistence type="predicted"/>
<feature type="compositionally biased region" description="Basic and acidic residues" evidence="1">
    <location>
        <begin position="116"/>
        <end position="128"/>
    </location>
</feature>
<comment type="caution">
    <text evidence="2">The sequence shown here is derived from an EMBL/GenBank/DDBJ whole genome shotgun (WGS) entry which is preliminary data.</text>
</comment>
<gene>
    <name evidence="2" type="ORF">B0H67DRAFT_640866</name>
</gene>
<dbReference type="AlphaFoldDB" id="A0AA40AYF4"/>
<evidence type="ECO:0000313" key="2">
    <source>
        <dbReference type="EMBL" id="KAK0724299.1"/>
    </source>
</evidence>
<organism evidence="2 3">
    <name type="scientific">Lasiosphaeris hirsuta</name>
    <dbReference type="NCBI Taxonomy" id="260670"/>
    <lineage>
        <taxon>Eukaryota</taxon>
        <taxon>Fungi</taxon>
        <taxon>Dikarya</taxon>
        <taxon>Ascomycota</taxon>
        <taxon>Pezizomycotina</taxon>
        <taxon>Sordariomycetes</taxon>
        <taxon>Sordariomycetidae</taxon>
        <taxon>Sordariales</taxon>
        <taxon>Lasiosphaeriaceae</taxon>
        <taxon>Lasiosphaeris</taxon>
    </lineage>
</organism>
<evidence type="ECO:0000313" key="3">
    <source>
        <dbReference type="Proteomes" id="UP001172102"/>
    </source>
</evidence>
<dbReference type="Proteomes" id="UP001172102">
    <property type="component" value="Unassembled WGS sequence"/>
</dbReference>
<feature type="region of interest" description="Disordered" evidence="1">
    <location>
        <begin position="112"/>
        <end position="133"/>
    </location>
</feature>
<protein>
    <submittedName>
        <fullName evidence="2">Uncharacterized protein</fullName>
    </submittedName>
</protein>
<name>A0AA40AYF4_9PEZI</name>
<dbReference type="EMBL" id="JAUKUA010000002">
    <property type="protein sequence ID" value="KAK0724299.1"/>
    <property type="molecule type" value="Genomic_DNA"/>
</dbReference>
<keyword evidence="3" id="KW-1185">Reference proteome</keyword>